<gene>
    <name evidence="1" type="ORF">LCGC14_1586040</name>
</gene>
<name>A0A0F9IFN5_9ZZZZ</name>
<evidence type="ECO:0000313" key="1">
    <source>
        <dbReference type="EMBL" id="KKM26312.1"/>
    </source>
</evidence>
<proteinExistence type="predicted"/>
<protein>
    <submittedName>
        <fullName evidence="1">Uncharacterized protein</fullName>
    </submittedName>
</protein>
<reference evidence="1" key="1">
    <citation type="journal article" date="2015" name="Nature">
        <title>Complex archaea that bridge the gap between prokaryotes and eukaryotes.</title>
        <authorList>
            <person name="Spang A."/>
            <person name="Saw J.H."/>
            <person name="Jorgensen S.L."/>
            <person name="Zaremba-Niedzwiedzka K."/>
            <person name="Martijn J."/>
            <person name="Lind A.E."/>
            <person name="van Eijk R."/>
            <person name="Schleper C."/>
            <person name="Guy L."/>
            <person name="Ettema T.J."/>
        </authorList>
    </citation>
    <scope>NUCLEOTIDE SEQUENCE</scope>
</reference>
<dbReference type="EMBL" id="LAZR01012539">
    <property type="protein sequence ID" value="KKM26312.1"/>
    <property type="molecule type" value="Genomic_DNA"/>
</dbReference>
<sequence>MDWQRNSKTLNDKPYLIYALVNKEKLRNDGQGFLVRVGYTQNNINREKGYFHDAKAGKWGPVYDALRAQNKDDFEFIYIDIQMGKEAAQISEEFFTMYFNRDPLAGKTQWSPKGVDLYRNEQYNPIIGDIYGKFGSAHPLYKEIYFHEVKDLIEQGYEFADMAIILHVSKKTLFNRIKSWGEPGSNFNYNIWAKELRANKLIEYYEQGLHVSEIADKFEKFYLPNKNDIAGNVKEKMSKINVEDIPIISYSEKAIYSWTEEYLGVSPGTAYEIYYVKPMVLALARMGFSRSQVLVFLEVIGVTSRRGTPYDGDSLTRMLKDRLWGAGQGLTWGGRGHKGDSFRDTMLEPLIETLIRYKDSSGKRLSFKRIGEILYLDDSFIKVFVKRRWGFNTIGEARTFFDTNYLGHHKYDFFSFS</sequence>
<accession>A0A0F9IFN5</accession>
<organism evidence="1">
    <name type="scientific">marine sediment metagenome</name>
    <dbReference type="NCBI Taxonomy" id="412755"/>
    <lineage>
        <taxon>unclassified sequences</taxon>
        <taxon>metagenomes</taxon>
        <taxon>ecological metagenomes</taxon>
    </lineage>
</organism>
<dbReference type="AlphaFoldDB" id="A0A0F9IFN5"/>
<comment type="caution">
    <text evidence="1">The sequence shown here is derived from an EMBL/GenBank/DDBJ whole genome shotgun (WGS) entry which is preliminary data.</text>
</comment>